<dbReference type="InParanoid" id="L8G4E3"/>
<evidence type="ECO:0000313" key="2">
    <source>
        <dbReference type="EMBL" id="ELR06851.1"/>
    </source>
</evidence>
<feature type="region of interest" description="Disordered" evidence="1">
    <location>
        <begin position="1"/>
        <end position="52"/>
    </location>
</feature>
<feature type="compositionally biased region" description="Low complexity" evidence="1">
    <location>
        <begin position="37"/>
        <end position="50"/>
    </location>
</feature>
<name>L8G4E3_PSED2</name>
<evidence type="ECO:0000313" key="3">
    <source>
        <dbReference type="Proteomes" id="UP000011064"/>
    </source>
</evidence>
<dbReference type="AlphaFoldDB" id="L8G4E3"/>
<reference evidence="3" key="1">
    <citation type="submission" date="2010-09" db="EMBL/GenBank/DDBJ databases">
        <title>The genome sequence of Geomyces destructans 20631-21.</title>
        <authorList>
            <consortium name="The Broad Institute Genome Sequencing Platform"/>
            <person name="Cuomo C.A."/>
            <person name="Blehert D.S."/>
            <person name="Lorch J.M."/>
            <person name="Young S.K."/>
            <person name="Zeng Q."/>
            <person name="Gargeya S."/>
            <person name="Fitzgerald M."/>
            <person name="Haas B."/>
            <person name="Abouelleil A."/>
            <person name="Alvarado L."/>
            <person name="Arachchi H.M."/>
            <person name="Berlin A."/>
            <person name="Brown A."/>
            <person name="Chapman S.B."/>
            <person name="Chen Z."/>
            <person name="Dunbar C."/>
            <person name="Freedman E."/>
            <person name="Gearin G."/>
            <person name="Gellesch M."/>
            <person name="Goldberg J."/>
            <person name="Griggs A."/>
            <person name="Gujja S."/>
            <person name="Heiman D."/>
            <person name="Howarth C."/>
            <person name="Larson L."/>
            <person name="Lui A."/>
            <person name="MacDonald P.J.P."/>
            <person name="Montmayeur A."/>
            <person name="Murphy C."/>
            <person name="Neiman D."/>
            <person name="Pearson M."/>
            <person name="Priest M."/>
            <person name="Roberts A."/>
            <person name="Saif S."/>
            <person name="Shea T."/>
            <person name="Shenoy N."/>
            <person name="Sisk P."/>
            <person name="Stolte C."/>
            <person name="Sykes S."/>
            <person name="Wortman J."/>
            <person name="Nusbaum C."/>
            <person name="Birren B."/>
        </authorList>
    </citation>
    <scope>NUCLEOTIDE SEQUENCE [LARGE SCALE GENOMIC DNA]</scope>
    <source>
        <strain evidence="3">ATCC MYA-4855 / 20631-21</strain>
    </source>
</reference>
<dbReference type="HOGENOM" id="CLU_2004886_0_0_1"/>
<feature type="compositionally biased region" description="Pro residues" evidence="1">
    <location>
        <begin position="27"/>
        <end position="36"/>
    </location>
</feature>
<dbReference type="EMBL" id="GL573472">
    <property type="protein sequence ID" value="ELR06851.1"/>
    <property type="molecule type" value="Genomic_DNA"/>
</dbReference>
<keyword evidence="3" id="KW-1185">Reference proteome</keyword>
<dbReference type="VEuPathDB" id="FungiDB:GMDG_08142"/>
<protein>
    <submittedName>
        <fullName evidence="2">Uncharacterized protein</fullName>
    </submittedName>
</protein>
<sequence length="124" mass="13637">MATTMRDKGSKRPHMKSQARVPSDTGSPPPHPPPYSPYSAPKVPSPLSLPLLPPTRADWNLCSCDGDRKQLAHGSHHFLQEHWHTLLLHPKTAQSRPDLLNHVSTETTQGKGYTHGEPVTATVT</sequence>
<feature type="compositionally biased region" description="Basic and acidic residues" evidence="1">
    <location>
        <begin position="1"/>
        <end position="10"/>
    </location>
</feature>
<accession>L8G4E3</accession>
<evidence type="ECO:0000256" key="1">
    <source>
        <dbReference type="SAM" id="MobiDB-lite"/>
    </source>
</evidence>
<organism evidence="2 3">
    <name type="scientific">Pseudogymnoascus destructans (strain ATCC MYA-4855 / 20631-21)</name>
    <name type="common">Bat white-nose syndrome fungus</name>
    <name type="synonym">Geomyces destructans</name>
    <dbReference type="NCBI Taxonomy" id="658429"/>
    <lineage>
        <taxon>Eukaryota</taxon>
        <taxon>Fungi</taxon>
        <taxon>Dikarya</taxon>
        <taxon>Ascomycota</taxon>
        <taxon>Pezizomycotina</taxon>
        <taxon>Leotiomycetes</taxon>
        <taxon>Thelebolales</taxon>
        <taxon>Thelebolaceae</taxon>
        <taxon>Pseudogymnoascus</taxon>
    </lineage>
</organism>
<proteinExistence type="predicted"/>
<gene>
    <name evidence="2" type="ORF">GMDG_08142</name>
</gene>
<dbReference type="Proteomes" id="UP000011064">
    <property type="component" value="Unassembled WGS sequence"/>
</dbReference>